<dbReference type="OrthoDB" id="38200at2157"/>
<dbReference type="Proteomes" id="UP000218615">
    <property type="component" value="Unassembled WGS sequence"/>
</dbReference>
<dbReference type="GO" id="GO:0003677">
    <property type="term" value="F:DNA binding"/>
    <property type="evidence" value="ECO:0007669"/>
    <property type="project" value="InterPro"/>
</dbReference>
<evidence type="ECO:0000259" key="5">
    <source>
        <dbReference type="Pfam" id="PF01555"/>
    </source>
</evidence>
<evidence type="ECO:0000256" key="4">
    <source>
        <dbReference type="SAM" id="Coils"/>
    </source>
</evidence>
<name>A0A284VJL9_9EURY</name>
<keyword evidence="2" id="KW-0808">Transferase</keyword>
<keyword evidence="1 3" id="KW-0489">Methyltransferase</keyword>
<dbReference type="PANTHER" id="PTHR13370:SF3">
    <property type="entry name" value="TRNA (GUANINE(10)-N2)-METHYLTRANSFERASE HOMOLOG"/>
    <property type="match status" value="1"/>
</dbReference>
<dbReference type="SUPFAM" id="SSF53335">
    <property type="entry name" value="S-adenosyl-L-methionine-dependent methyltransferases"/>
    <property type="match status" value="1"/>
</dbReference>
<proteinExistence type="inferred from homology"/>
<feature type="domain" description="DNA methylase N-4/N-6" evidence="5">
    <location>
        <begin position="23"/>
        <end position="238"/>
    </location>
</feature>
<dbReference type="InterPro" id="IPR001091">
    <property type="entry name" value="RM_Methyltransferase"/>
</dbReference>
<evidence type="ECO:0000313" key="7">
    <source>
        <dbReference type="Proteomes" id="UP000218615"/>
    </source>
</evidence>
<dbReference type="EMBL" id="FZMP01000024">
    <property type="protein sequence ID" value="SNQ59471.1"/>
    <property type="molecule type" value="Genomic_DNA"/>
</dbReference>
<feature type="coiled-coil region" evidence="4">
    <location>
        <begin position="289"/>
        <end position="316"/>
    </location>
</feature>
<dbReference type="AlphaFoldDB" id="A0A284VJL9"/>
<dbReference type="PANTHER" id="PTHR13370">
    <property type="entry name" value="RNA METHYLASE-RELATED"/>
    <property type="match status" value="1"/>
</dbReference>
<dbReference type="PRINTS" id="PR00508">
    <property type="entry name" value="S21N4MTFRASE"/>
</dbReference>
<protein>
    <recommendedName>
        <fullName evidence="3">Type II methyltransferase</fullName>
        <ecNumber evidence="3">2.1.1.113</ecNumber>
    </recommendedName>
    <alternativeName>
        <fullName evidence="3">N-4 cytosine-specific methyltransferase</fullName>
    </alternativeName>
</protein>
<dbReference type="GO" id="GO:0008170">
    <property type="term" value="F:N-methyltransferase activity"/>
    <property type="evidence" value="ECO:0007669"/>
    <property type="project" value="InterPro"/>
</dbReference>
<evidence type="ECO:0000256" key="1">
    <source>
        <dbReference type="ARBA" id="ARBA00022603"/>
    </source>
</evidence>
<dbReference type="CDD" id="cd02440">
    <property type="entry name" value="AdoMet_MTases"/>
    <property type="match status" value="1"/>
</dbReference>
<evidence type="ECO:0000313" key="6">
    <source>
        <dbReference type="EMBL" id="SNQ59471.1"/>
    </source>
</evidence>
<dbReference type="RefSeq" id="WP_096203840.1">
    <property type="nucleotide sequence ID" value="NZ_FZMP01000024.1"/>
</dbReference>
<dbReference type="InterPro" id="IPR002941">
    <property type="entry name" value="DNA_methylase_N4/N6"/>
</dbReference>
<dbReference type="EC" id="2.1.1.113" evidence="3"/>
<evidence type="ECO:0000256" key="2">
    <source>
        <dbReference type="ARBA" id="ARBA00022679"/>
    </source>
</evidence>
<keyword evidence="7" id="KW-1185">Reference proteome</keyword>
<dbReference type="GO" id="GO:0032259">
    <property type="term" value="P:methylation"/>
    <property type="evidence" value="ECO:0007669"/>
    <property type="project" value="UniProtKB-KW"/>
</dbReference>
<comment type="similarity">
    <text evidence="3">Belongs to the N(4)/N(6)-methyltransferase family.</text>
</comment>
<keyword evidence="3" id="KW-0680">Restriction system</keyword>
<evidence type="ECO:0000256" key="3">
    <source>
        <dbReference type="RuleBase" id="RU362026"/>
    </source>
</evidence>
<keyword evidence="3" id="KW-0949">S-adenosyl-L-methionine</keyword>
<sequence>MRCEIIQADCEQFLKQASSESFDLTFLDPPFNQGKEYNIHNDEMSESDYWNWMKRVCKLIYDCTSDGGAVYFMQREKNAQYVLESLQSTGWTFQNLIIWKKKTSAVPCDARFGKHYQIIAFATKGKIPRIFNKLRIDPPLLVTEKYERPKGLYVTDVWDDIRELTSGYFAGDEPLRLNNGERLHKQQSPVQLLTRIILSSSNVGDMVFDPFAGTGTTLAVAKRLQRDSLGIEIDPVNVSFIKDRLYKERESDNILKYRCDYFFTDNLDDIWPLNASDKIDKKLEEKYRLKLKKYEIKNAQTQLALLEKQKEYLINKTKTKGEAPYS</sequence>
<keyword evidence="4" id="KW-0175">Coiled coil</keyword>
<dbReference type="GO" id="GO:0005737">
    <property type="term" value="C:cytoplasm"/>
    <property type="evidence" value="ECO:0007669"/>
    <property type="project" value="TreeGrafter"/>
</dbReference>
<comment type="catalytic activity">
    <reaction evidence="3">
        <text>a 2'-deoxycytidine in DNA + S-adenosyl-L-methionine = an N(4)-methyl-2'-deoxycytidine in DNA + S-adenosyl-L-homocysteine + H(+)</text>
        <dbReference type="Rhea" id="RHEA:16857"/>
        <dbReference type="Rhea" id="RHEA-COMP:11369"/>
        <dbReference type="Rhea" id="RHEA-COMP:13674"/>
        <dbReference type="ChEBI" id="CHEBI:15378"/>
        <dbReference type="ChEBI" id="CHEBI:57856"/>
        <dbReference type="ChEBI" id="CHEBI:59789"/>
        <dbReference type="ChEBI" id="CHEBI:85452"/>
        <dbReference type="ChEBI" id="CHEBI:137933"/>
        <dbReference type="EC" id="2.1.1.113"/>
    </reaction>
</comment>
<dbReference type="GO" id="GO:0015667">
    <property type="term" value="F:site-specific DNA-methyltransferase (cytosine-N4-specific) activity"/>
    <property type="evidence" value="ECO:0007669"/>
    <property type="project" value="UniProtKB-EC"/>
</dbReference>
<gene>
    <name evidence="6" type="ORF">MNV_120038</name>
</gene>
<dbReference type="InterPro" id="IPR029063">
    <property type="entry name" value="SAM-dependent_MTases_sf"/>
</dbReference>
<dbReference type="Gene3D" id="3.40.50.150">
    <property type="entry name" value="Vaccinia Virus protein VP39"/>
    <property type="match status" value="1"/>
</dbReference>
<dbReference type="GO" id="GO:0009307">
    <property type="term" value="P:DNA restriction-modification system"/>
    <property type="evidence" value="ECO:0007669"/>
    <property type="project" value="UniProtKB-KW"/>
</dbReference>
<accession>A0A284VJL9</accession>
<dbReference type="Pfam" id="PF01555">
    <property type="entry name" value="N6_N4_Mtase"/>
    <property type="match status" value="1"/>
</dbReference>
<reference evidence="7" key="1">
    <citation type="submission" date="2017-06" db="EMBL/GenBank/DDBJ databases">
        <authorList>
            <person name="Cremers G."/>
        </authorList>
    </citation>
    <scope>NUCLEOTIDE SEQUENCE [LARGE SCALE GENOMIC DNA]</scope>
</reference>
<organism evidence="6 7">
    <name type="scientific">Candidatus Methanoperedens nitratireducens</name>
    <dbReference type="NCBI Taxonomy" id="1392998"/>
    <lineage>
        <taxon>Archaea</taxon>
        <taxon>Methanobacteriati</taxon>
        <taxon>Methanobacteriota</taxon>
        <taxon>Stenosarchaea group</taxon>
        <taxon>Methanomicrobia</taxon>
        <taxon>Methanosarcinales</taxon>
        <taxon>ANME-2 cluster</taxon>
        <taxon>Candidatus Methanoperedentaceae</taxon>
        <taxon>Candidatus Methanoperedens</taxon>
    </lineage>
</organism>